<dbReference type="Pfam" id="PF12802">
    <property type="entry name" value="MarR_2"/>
    <property type="match status" value="1"/>
</dbReference>
<feature type="domain" description="HTH marR-type" evidence="1">
    <location>
        <begin position="19"/>
        <end position="155"/>
    </location>
</feature>
<keyword evidence="3" id="KW-1185">Reference proteome</keyword>
<dbReference type="InterPro" id="IPR036390">
    <property type="entry name" value="WH_DNA-bd_sf"/>
</dbReference>
<name>A0AA37UGZ3_9MICO</name>
<dbReference type="Gene3D" id="1.10.10.10">
    <property type="entry name" value="Winged helix-like DNA-binding domain superfamily/Winged helix DNA-binding domain"/>
    <property type="match status" value="1"/>
</dbReference>
<dbReference type="GO" id="GO:0003700">
    <property type="term" value="F:DNA-binding transcription factor activity"/>
    <property type="evidence" value="ECO:0007669"/>
    <property type="project" value="InterPro"/>
</dbReference>
<protein>
    <recommendedName>
        <fullName evidence="1">HTH marR-type domain-containing protein</fullName>
    </recommendedName>
</protein>
<dbReference type="EMBL" id="BSUM01000001">
    <property type="protein sequence ID" value="GMA30249.1"/>
    <property type="molecule type" value="Genomic_DNA"/>
</dbReference>
<dbReference type="SMART" id="SM00347">
    <property type="entry name" value="HTH_MARR"/>
    <property type="match status" value="1"/>
</dbReference>
<evidence type="ECO:0000259" key="1">
    <source>
        <dbReference type="PROSITE" id="PS50995"/>
    </source>
</evidence>
<dbReference type="SUPFAM" id="SSF46785">
    <property type="entry name" value="Winged helix' DNA-binding domain"/>
    <property type="match status" value="1"/>
</dbReference>
<reference evidence="2" key="2">
    <citation type="submission" date="2023-02" db="EMBL/GenBank/DDBJ databases">
        <authorList>
            <person name="Sun Q."/>
            <person name="Mori K."/>
        </authorList>
    </citation>
    <scope>NUCLEOTIDE SEQUENCE</scope>
    <source>
        <strain evidence="2">NBRC 112290</strain>
    </source>
</reference>
<dbReference type="PANTHER" id="PTHR33164">
    <property type="entry name" value="TRANSCRIPTIONAL REGULATOR, MARR FAMILY"/>
    <property type="match status" value="1"/>
</dbReference>
<dbReference type="InterPro" id="IPR036388">
    <property type="entry name" value="WH-like_DNA-bd_sf"/>
</dbReference>
<sequence>MTEDIERSWDPATGDDADPVDILALLRRYREADRQLRTRTRASMGMGETDLLALRYLLRAKQRGAVVRQKELAAALGITGASASTLVDRLVRDGYVRRVAHPNDRRSVAVETTQHSDDEVRATLDGLHRRLLAAVETMPRDELDAVAAFLHRISTVVEANLADDAAPAAAPVTVGSGGVARS</sequence>
<dbReference type="InterPro" id="IPR000835">
    <property type="entry name" value="HTH_MarR-typ"/>
</dbReference>
<evidence type="ECO:0000313" key="3">
    <source>
        <dbReference type="Proteomes" id="UP001157161"/>
    </source>
</evidence>
<gene>
    <name evidence="2" type="ORF">GCM10025875_02410</name>
</gene>
<dbReference type="InterPro" id="IPR039422">
    <property type="entry name" value="MarR/SlyA-like"/>
</dbReference>
<comment type="caution">
    <text evidence="2">The sequence shown here is derived from an EMBL/GenBank/DDBJ whole genome shotgun (WGS) entry which is preliminary data.</text>
</comment>
<dbReference type="PROSITE" id="PS50995">
    <property type="entry name" value="HTH_MARR_2"/>
    <property type="match status" value="1"/>
</dbReference>
<dbReference type="PRINTS" id="PR00598">
    <property type="entry name" value="HTHMARR"/>
</dbReference>
<dbReference type="AlphaFoldDB" id="A0AA37UGZ3"/>
<proteinExistence type="predicted"/>
<dbReference type="Proteomes" id="UP001157161">
    <property type="component" value="Unassembled WGS sequence"/>
</dbReference>
<accession>A0AA37UGZ3</accession>
<dbReference type="RefSeq" id="WP_284248775.1">
    <property type="nucleotide sequence ID" value="NZ_BSUM01000001.1"/>
</dbReference>
<reference evidence="2" key="1">
    <citation type="journal article" date="2014" name="Int. J. Syst. Evol. Microbiol.">
        <title>Complete genome sequence of Corynebacterium casei LMG S-19264T (=DSM 44701T), isolated from a smear-ripened cheese.</title>
        <authorList>
            <consortium name="US DOE Joint Genome Institute (JGI-PGF)"/>
            <person name="Walter F."/>
            <person name="Albersmeier A."/>
            <person name="Kalinowski J."/>
            <person name="Ruckert C."/>
        </authorList>
    </citation>
    <scope>NUCLEOTIDE SEQUENCE</scope>
    <source>
        <strain evidence="2">NBRC 112290</strain>
    </source>
</reference>
<dbReference type="PANTHER" id="PTHR33164:SF43">
    <property type="entry name" value="HTH-TYPE TRANSCRIPTIONAL REPRESSOR YETL"/>
    <property type="match status" value="1"/>
</dbReference>
<dbReference type="GO" id="GO:0006950">
    <property type="term" value="P:response to stress"/>
    <property type="evidence" value="ECO:0007669"/>
    <property type="project" value="TreeGrafter"/>
</dbReference>
<evidence type="ECO:0000313" key="2">
    <source>
        <dbReference type="EMBL" id="GMA30249.1"/>
    </source>
</evidence>
<organism evidence="2 3">
    <name type="scientific">Litorihabitans aurantiacus</name>
    <dbReference type="NCBI Taxonomy" id="1930061"/>
    <lineage>
        <taxon>Bacteria</taxon>
        <taxon>Bacillati</taxon>
        <taxon>Actinomycetota</taxon>
        <taxon>Actinomycetes</taxon>
        <taxon>Micrococcales</taxon>
        <taxon>Beutenbergiaceae</taxon>
        <taxon>Litorihabitans</taxon>
    </lineage>
</organism>